<dbReference type="GO" id="GO:0005737">
    <property type="term" value="C:cytoplasm"/>
    <property type="evidence" value="ECO:0007669"/>
    <property type="project" value="UniProtKB-ARBA"/>
</dbReference>
<dbReference type="SMART" id="SM00343">
    <property type="entry name" value="ZnF_C2HC"/>
    <property type="match status" value="1"/>
</dbReference>
<dbReference type="PROSITE" id="PS00141">
    <property type="entry name" value="ASP_PROTEASE"/>
    <property type="match status" value="1"/>
</dbReference>
<evidence type="ECO:0000313" key="4">
    <source>
        <dbReference type="EMBL" id="VDL69029.1"/>
    </source>
</evidence>
<dbReference type="Proteomes" id="UP000271162">
    <property type="component" value="Unassembled WGS sequence"/>
</dbReference>
<keyword evidence="1" id="KW-0863">Zinc-finger</keyword>
<dbReference type="PROSITE" id="PS50158">
    <property type="entry name" value="ZF_CCHC"/>
    <property type="match status" value="1"/>
</dbReference>
<sequence>MSNEGESTSRKRELVCHRCKKPGHLRRDCKEPVQVSAQQAQPGTILPRKRQSSPSSKPKTFHATLGTWSCSTFHKANECSGLTGPQTLREVQLLGQKVQALLDTGSQISILPITLLQRAANAGFDLDGDVEEIPQVDRVPIFNASGSQMLFKGAVRLTLAMEGVPKRRVAFFVLKGGDGTLVLGTNVLSSLGFSLQGPEVQHPETKETKHRQVQSADTDSKPKPRRPRKVDDLGIELDNQVKEQIACSGQVTNLFRMQSVVRQHLLSVFR</sequence>
<reference evidence="4 5" key="2">
    <citation type="submission" date="2018-11" db="EMBL/GenBank/DDBJ databases">
        <authorList>
            <consortium name="Pathogen Informatics"/>
        </authorList>
    </citation>
    <scope>NUCLEOTIDE SEQUENCE [LARGE SCALE GENOMIC DNA]</scope>
</reference>
<dbReference type="AlphaFoldDB" id="A0A0N4XSD7"/>
<evidence type="ECO:0000256" key="1">
    <source>
        <dbReference type="PROSITE-ProRule" id="PRU00047"/>
    </source>
</evidence>
<evidence type="ECO:0000313" key="6">
    <source>
        <dbReference type="WBParaSite" id="NBR_0000543901-mRNA-1"/>
    </source>
</evidence>
<accession>A0A0N4XSD7</accession>
<dbReference type="SUPFAM" id="SSF57756">
    <property type="entry name" value="Retrovirus zinc finger-like domains"/>
    <property type="match status" value="1"/>
</dbReference>
<dbReference type="WBParaSite" id="NBR_0000543901-mRNA-1">
    <property type="protein sequence ID" value="NBR_0000543901-mRNA-1"/>
    <property type="gene ID" value="NBR_0000543901"/>
</dbReference>
<dbReference type="SUPFAM" id="SSF50630">
    <property type="entry name" value="Acid proteases"/>
    <property type="match status" value="1"/>
</dbReference>
<dbReference type="CDD" id="cd00303">
    <property type="entry name" value="retropepsin_like"/>
    <property type="match status" value="1"/>
</dbReference>
<organism evidence="6">
    <name type="scientific">Nippostrongylus brasiliensis</name>
    <name type="common">Rat hookworm</name>
    <dbReference type="NCBI Taxonomy" id="27835"/>
    <lineage>
        <taxon>Eukaryota</taxon>
        <taxon>Metazoa</taxon>
        <taxon>Ecdysozoa</taxon>
        <taxon>Nematoda</taxon>
        <taxon>Chromadorea</taxon>
        <taxon>Rhabditida</taxon>
        <taxon>Rhabditina</taxon>
        <taxon>Rhabditomorpha</taxon>
        <taxon>Strongyloidea</taxon>
        <taxon>Heligmosomidae</taxon>
        <taxon>Nippostrongylus</taxon>
    </lineage>
</organism>
<dbReference type="EMBL" id="UYSL01013151">
    <property type="protein sequence ID" value="VDL69029.1"/>
    <property type="molecule type" value="Genomic_DNA"/>
</dbReference>
<proteinExistence type="predicted"/>
<keyword evidence="5" id="KW-1185">Reference proteome</keyword>
<reference evidence="6" key="1">
    <citation type="submission" date="2017-02" db="UniProtKB">
        <authorList>
            <consortium name="WormBaseParasite"/>
        </authorList>
    </citation>
    <scope>IDENTIFICATION</scope>
</reference>
<feature type="region of interest" description="Disordered" evidence="2">
    <location>
        <begin position="27"/>
        <end position="61"/>
    </location>
</feature>
<dbReference type="GO" id="GO:0006508">
    <property type="term" value="P:proteolysis"/>
    <property type="evidence" value="ECO:0007669"/>
    <property type="project" value="InterPro"/>
</dbReference>
<protein>
    <submittedName>
        <fullName evidence="6">CCHC-type domain-containing protein</fullName>
    </submittedName>
</protein>
<gene>
    <name evidence="4" type="ORF">NBR_LOCUS5440</name>
</gene>
<dbReference type="Gene3D" id="2.40.70.10">
    <property type="entry name" value="Acid Proteases"/>
    <property type="match status" value="1"/>
</dbReference>
<feature type="domain" description="CCHC-type" evidence="3">
    <location>
        <begin position="16"/>
        <end position="31"/>
    </location>
</feature>
<dbReference type="Pfam" id="PF00098">
    <property type="entry name" value="zf-CCHC"/>
    <property type="match status" value="1"/>
</dbReference>
<keyword evidence="1" id="KW-0862">Zinc</keyword>
<keyword evidence="1" id="KW-0479">Metal-binding</keyword>
<evidence type="ECO:0000256" key="2">
    <source>
        <dbReference type="SAM" id="MobiDB-lite"/>
    </source>
</evidence>
<feature type="region of interest" description="Disordered" evidence="2">
    <location>
        <begin position="198"/>
        <end position="234"/>
    </location>
</feature>
<dbReference type="GO" id="GO:0008270">
    <property type="term" value="F:zinc ion binding"/>
    <property type="evidence" value="ECO:0007669"/>
    <property type="project" value="UniProtKB-KW"/>
</dbReference>
<evidence type="ECO:0000259" key="3">
    <source>
        <dbReference type="PROSITE" id="PS50158"/>
    </source>
</evidence>
<dbReference type="InterPro" id="IPR001878">
    <property type="entry name" value="Znf_CCHC"/>
</dbReference>
<evidence type="ECO:0000313" key="5">
    <source>
        <dbReference type="Proteomes" id="UP000271162"/>
    </source>
</evidence>
<dbReference type="InterPro" id="IPR001969">
    <property type="entry name" value="Aspartic_peptidase_AS"/>
</dbReference>
<dbReference type="GO" id="GO:0003676">
    <property type="term" value="F:nucleic acid binding"/>
    <property type="evidence" value="ECO:0007669"/>
    <property type="project" value="InterPro"/>
</dbReference>
<dbReference type="InterPro" id="IPR021109">
    <property type="entry name" value="Peptidase_aspartic_dom_sf"/>
</dbReference>
<name>A0A0N4XSD7_NIPBR</name>
<dbReference type="GO" id="GO:0004190">
    <property type="term" value="F:aspartic-type endopeptidase activity"/>
    <property type="evidence" value="ECO:0007669"/>
    <property type="project" value="InterPro"/>
</dbReference>
<dbReference type="Gene3D" id="4.10.60.10">
    <property type="entry name" value="Zinc finger, CCHC-type"/>
    <property type="match status" value="1"/>
</dbReference>
<dbReference type="InterPro" id="IPR036875">
    <property type="entry name" value="Znf_CCHC_sf"/>
</dbReference>
<dbReference type="GO" id="GO:0019899">
    <property type="term" value="F:enzyme binding"/>
    <property type="evidence" value="ECO:0007669"/>
    <property type="project" value="UniProtKB-ARBA"/>
</dbReference>